<feature type="chain" id="PRO_5036164167" description="RxLR effector protein" evidence="2">
    <location>
        <begin position="20"/>
        <end position="80"/>
    </location>
</feature>
<proteinExistence type="predicted"/>
<dbReference type="EMBL" id="QXFU01004425">
    <property type="protein sequence ID" value="KAE8968854.1"/>
    <property type="molecule type" value="Genomic_DNA"/>
</dbReference>
<evidence type="ECO:0000313" key="8">
    <source>
        <dbReference type="Proteomes" id="UP000435112"/>
    </source>
</evidence>
<evidence type="ECO:0000313" key="7">
    <source>
        <dbReference type="Proteomes" id="UP000434957"/>
    </source>
</evidence>
<evidence type="ECO:0000256" key="1">
    <source>
        <dbReference type="SAM" id="MobiDB-lite"/>
    </source>
</evidence>
<gene>
    <name evidence="3" type="ORF">PR001_g27901</name>
    <name evidence="4" type="ORF">PR002_g27616</name>
    <name evidence="5" type="ORF">PR003_g28974</name>
</gene>
<sequence length="80" mass="8452">MRFSFFLVLRLLYIARVVGVDGGAALVTGLGRLNSRRKKAAAATSRGGSGGTRGGSWPSRSQTAPDPRLFYGLGHESTRG</sequence>
<dbReference type="EMBL" id="QXFT01004630">
    <property type="protein sequence ID" value="KAE9276770.1"/>
    <property type="molecule type" value="Genomic_DNA"/>
</dbReference>
<dbReference type="Proteomes" id="UP000434957">
    <property type="component" value="Unassembled WGS sequence"/>
</dbReference>
<name>A0A6A3HJK0_9STRA</name>
<feature type="region of interest" description="Disordered" evidence="1">
    <location>
        <begin position="36"/>
        <end position="80"/>
    </location>
</feature>
<protein>
    <recommendedName>
        <fullName evidence="9">RxLR effector protein</fullName>
    </recommendedName>
</protein>
<evidence type="ECO:0000256" key="2">
    <source>
        <dbReference type="SAM" id="SignalP"/>
    </source>
</evidence>
<dbReference type="Proteomes" id="UP000435112">
    <property type="component" value="Unassembled WGS sequence"/>
</dbReference>
<evidence type="ECO:0000313" key="5">
    <source>
        <dbReference type="EMBL" id="KAE9276770.1"/>
    </source>
</evidence>
<feature type="signal peptide" evidence="2">
    <location>
        <begin position="1"/>
        <end position="19"/>
    </location>
</feature>
<evidence type="ECO:0008006" key="9">
    <source>
        <dbReference type="Google" id="ProtNLM"/>
    </source>
</evidence>
<organism evidence="4 8">
    <name type="scientific">Phytophthora rubi</name>
    <dbReference type="NCBI Taxonomy" id="129364"/>
    <lineage>
        <taxon>Eukaryota</taxon>
        <taxon>Sar</taxon>
        <taxon>Stramenopiles</taxon>
        <taxon>Oomycota</taxon>
        <taxon>Peronosporomycetes</taxon>
        <taxon>Peronosporales</taxon>
        <taxon>Peronosporaceae</taxon>
        <taxon>Phytophthora</taxon>
    </lineage>
</organism>
<evidence type="ECO:0000313" key="4">
    <source>
        <dbReference type="EMBL" id="KAE8968854.1"/>
    </source>
</evidence>
<keyword evidence="7" id="KW-1185">Reference proteome</keyword>
<accession>A0A6A3HJK0</accession>
<dbReference type="EMBL" id="QXFV01004734">
    <property type="protein sequence ID" value="KAE8968077.1"/>
    <property type="molecule type" value="Genomic_DNA"/>
</dbReference>
<evidence type="ECO:0000313" key="3">
    <source>
        <dbReference type="EMBL" id="KAE8968077.1"/>
    </source>
</evidence>
<dbReference type="AlphaFoldDB" id="A0A6A3HJK0"/>
<comment type="caution">
    <text evidence="4">The sequence shown here is derived from an EMBL/GenBank/DDBJ whole genome shotgun (WGS) entry which is preliminary data.</text>
</comment>
<dbReference type="Proteomes" id="UP000429607">
    <property type="component" value="Unassembled WGS sequence"/>
</dbReference>
<evidence type="ECO:0000313" key="6">
    <source>
        <dbReference type="Proteomes" id="UP000429607"/>
    </source>
</evidence>
<keyword evidence="2" id="KW-0732">Signal</keyword>
<reference evidence="6 8" key="1">
    <citation type="submission" date="2018-09" db="EMBL/GenBank/DDBJ databases">
        <title>Genomic investigation of the strawberry pathogen Phytophthora fragariae indicates pathogenicity is determined by transcriptional variation in three key races.</title>
        <authorList>
            <person name="Adams T.M."/>
            <person name="Armitage A.D."/>
            <person name="Sobczyk M.K."/>
            <person name="Bates H.J."/>
            <person name="Dunwell J.M."/>
            <person name="Nellist C.F."/>
            <person name="Harrison R.J."/>
        </authorList>
    </citation>
    <scope>NUCLEOTIDE SEQUENCE [LARGE SCALE GENOMIC DNA]</scope>
    <source>
        <strain evidence="3 6">SCRP249</strain>
        <strain evidence="4 8">SCRP324</strain>
        <strain evidence="5 7">SCRP333</strain>
    </source>
</reference>